<evidence type="ECO:0000313" key="2">
    <source>
        <dbReference type="Proteomes" id="UP000695026"/>
    </source>
</evidence>
<proteinExistence type="predicted"/>
<dbReference type="GO" id="GO:0030010">
    <property type="term" value="P:establishment of cell polarity"/>
    <property type="evidence" value="ECO:0007669"/>
    <property type="project" value="TreeGrafter"/>
</dbReference>
<protein>
    <submittedName>
        <fullName evidence="3">Serologically defined colon cancer antigen 8 homolog</fullName>
    </submittedName>
</protein>
<dbReference type="GO" id="GO:0007098">
    <property type="term" value="P:centrosome cycle"/>
    <property type="evidence" value="ECO:0007669"/>
    <property type="project" value="InterPro"/>
</dbReference>
<dbReference type="RefSeq" id="XP_007440914.2">
    <property type="nucleotide sequence ID" value="XM_007440852.3"/>
</dbReference>
<reference evidence="3" key="1">
    <citation type="submission" date="2025-08" db="UniProtKB">
        <authorList>
            <consortium name="RefSeq"/>
        </authorList>
    </citation>
    <scope>IDENTIFICATION</scope>
    <source>
        <tissue evidence="3">Liver</tissue>
    </source>
</reference>
<name>A0A9F2WKS9_PYTBI</name>
<organism evidence="2 3">
    <name type="scientific">Python bivittatus</name>
    <name type="common">Burmese python</name>
    <name type="synonym">Python molurus bivittatus</name>
    <dbReference type="NCBI Taxonomy" id="176946"/>
    <lineage>
        <taxon>Eukaryota</taxon>
        <taxon>Metazoa</taxon>
        <taxon>Chordata</taxon>
        <taxon>Craniata</taxon>
        <taxon>Vertebrata</taxon>
        <taxon>Euteleostomi</taxon>
        <taxon>Lepidosauria</taxon>
        <taxon>Squamata</taxon>
        <taxon>Bifurcata</taxon>
        <taxon>Unidentata</taxon>
        <taxon>Episquamata</taxon>
        <taxon>Toxicofera</taxon>
        <taxon>Serpentes</taxon>
        <taxon>Henophidia</taxon>
        <taxon>Pythonidae</taxon>
        <taxon>Python</taxon>
    </lineage>
</organism>
<dbReference type="AlphaFoldDB" id="A0A9F2WKS9"/>
<evidence type="ECO:0000256" key="1">
    <source>
        <dbReference type="SAM" id="MobiDB-lite"/>
    </source>
</evidence>
<dbReference type="PANTHER" id="PTHR34343:SF1">
    <property type="entry name" value="SEROLOGICALLY DEFINED COLON CANCER ANTIGEN 8"/>
    <property type="match status" value="1"/>
</dbReference>
<dbReference type="Proteomes" id="UP000695026">
    <property type="component" value="Unplaced"/>
</dbReference>
<dbReference type="KEGG" id="pbi:103048725"/>
<dbReference type="PANTHER" id="PTHR34343">
    <property type="entry name" value="SEROLOGICALLY DEFINED COLON CANCER ANTIGEN 8"/>
    <property type="match status" value="1"/>
</dbReference>
<sequence length="147" mass="16177">MEGVPEAVGIAERVAACSPRPSWGESPASLNPVGEAAGESDLAQSLERYHRGLRDRASKSLDQLKYVLREKDLAADERAATLDQLFPDTGHEVSEDKAWQELQYSHAVNQLKALLRQQEEKGSETSPSKKRGMPPTVSIICFFSLVI</sequence>
<keyword evidence="2" id="KW-1185">Reference proteome</keyword>
<dbReference type="Pfam" id="PF15964">
    <property type="entry name" value="CCCAP"/>
    <property type="match status" value="1"/>
</dbReference>
<dbReference type="GO" id="GO:0005813">
    <property type="term" value="C:centrosome"/>
    <property type="evidence" value="ECO:0007669"/>
    <property type="project" value="InterPro"/>
</dbReference>
<feature type="region of interest" description="Disordered" evidence="1">
    <location>
        <begin position="19"/>
        <end position="40"/>
    </location>
</feature>
<evidence type="ECO:0000313" key="3">
    <source>
        <dbReference type="RefSeq" id="XP_007440914.2"/>
    </source>
</evidence>
<dbReference type="GO" id="GO:0001764">
    <property type="term" value="P:neuron migration"/>
    <property type="evidence" value="ECO:0007669"/>
    <property type="project" value="TreeGrafter"/>
</dbReference>
<dbReference type="GO" id="GO:0005814">
    <property type="term" value="C:centriole"/>
    <property type="evidence" value="ECO:0007669"/>
    <property type="project" value="TreeGrafter"/>
</dbReference>
<gene>
    <name evidence="3" type="primary">LOC103048725</name>
</gene>
<accession>A0A9F2WKS9</accession>
<dbReference type="GO" id="GO:0035148">
    <property type="term" value="P:tube formation"/>
    <property type="evidence" value="ECO:0007669"/>
    <property type="project" value="TreeGrafter"/>
</dbReference>
<dbReference type="InterPro" id="IPR031887">
    <property type="entry name" value="SDCCAG8"/>
</dbReference>
<dbReference type="GeneID" id="103048725"/>
<dbReference type="OrthoDB" id="10252347at2759"/>